<evidence type="ECO:0000313" key="3">
    <source>
        <dbReference type="WBParaSite" id="TCNE_0001989301-mRNA-1"/>
    </source>
</evidence>
<proteinExistence type="predicted"/>
<dbReference type="AlphaFoldDB" id="A0A183VGL9"/>
<protein>
    <submittedName>
        <fullName evidence="3">DUF2415 domain-containing protein</fullName>
    </submittedName>
</protein>
<keyword evidence="2" id="KW-1185">Reference proteome</keyword>
<reference evidence="3" key="1">
    <citation type="submission" date="2016-06" db="UniProtKB">
        <authorList>
            <consortium name="WormBaseParasite"/>
        </authorList>
    </citation>
    <scope>IDENTIFICATION</scope>
</reference>
<feature type="region of interest" description="Disordered" evidence="1">
    <location>
        <begin position="28"/>
        <end position="47"/>
    </location>
</feature>
<accession>A0A183VGL9</accession>
<dbReference type="Proteomes" id="UP000050794">
    <property type="component" value="Unassembled WGS sequence"/>
</dbReference>
<dbReference type="WBParaSite" id="TCNE_0001989301-mRNA-1">
    <property type="protein sequence ID" value="TCNE_0001989301-mRNA-1"/>
    <property type="gene ID" value="TCNE_0001989301"/>
</dbReference>
<evidence type="ECO:0000313" key="2">
    <source>
        <dbReference type="Proteomes" id="UP000050794"/>
    </source>
</evidence>
<organism evidence="2 3">
    <name type="scientific">Toxocara canis</name>
    <name type="common">Canine roundworm</name>
    <dbReference type="NCBI Taxonomy" id="6265"/>
    <lineage>
        <taxon>Eukaryota</taxon>
        <taxon>Metazoa</taxon>
        <taxon>Ecdysozoa</taxon>
        <taxon>Nematoda</taxon>
        <taxon>Chromadorea</taxon>
        <taxon>Rhabditida</taxon>
        <taxon>Spirurina</taxon>
        <taxon>Ascaridomorpha</taxon>
        <taxon>Ascaridoidea</taxon>
        <taxon>Toxocaridae</taxon>
        <taxon>Toxocara</taxon>
    </lineage>
</organism>
<sequence length="47" mass="5443">LTFSRHFGMVVGGASRRERVWAERATGRMCGRSKPRQSHLRRSERSV</sequence>
<name>A0A183VGL9_TOXCA</name>
<evidence type="ECO:0000256" key="1">
    <source>
        <dbReference type="SAM" id="MobiDB-lite"/>
    </source>
</evidence>
<feature type="compositionally biased region" description="Basic residues" evidence="1">
    <location>
        <begin position="31"/>
        <end position="40"/>
    </location>
</feature>